<dbReference type="InterPro" id="IPR050568">
    <property type="entry name" value="Transcr_DNA_Rep_Reg"/>
</dbReference>
<feature type="region of interest" description="Disordered" evidence="3">
    <location>
        <begin position="1"/>
        <end position="50"/>
    </location>
</feature>
<organism evidence="5 6">
    <name type="scientific">Physcomitrium patens</name>
    <name type="common">Spreading-leaved earth moss</name>
    <name type="synonym">Physcomitrella patens</name>
    <dbReference type="NCBI Taxonomy" id="3218"/>
    <lineage>
        <taxon>Eukaryota</taxon>
        <taxon>Viridiplantae</taxon>
        <taxon>Streptophyta</taxon>
        <taxon>Embryophyta</taxon>
        <taxon>Bryophyta</taxon>
        <taxon>Bryophytina</taxon>
        <taxon>Bryopsida</taxon>
        <taxon>Funariidae</taxon>
        <taxon>Funariales</taxon>
        <taxon>Funariaceae</taxon>
        <taxon>Physcomitrium</taxon>
    </lineage>
</organism>
<dbReference type="PANTHER" id="PTHR10252">
    <property type="entry name" value="HISTONE-LIKE TRANSCRIPTION FACTOR CCAAT-RELATED"/>
    <property type="match status" value="1"/>
</dbReference>
<evidence type="ECO:0000313" key="5">
    <source>
        <dbReference type="EnsemblPlants" id="Pp3c26_700V3.2"/>
    </source>
</evidence>
<evidence type="ECO:0000256" key="3">
    <source>
        <dbReference type="SAM" id="MobiDB-lite"/>
    </source>
</evidence>
<dbReference type="Pfam" id="PF00808">
    <property type="entry name" value="CBFD_NFYB_HMF"/>
    <property type="match status" value="1"/>
</dbReference>
<feature type="domain" description="Transcription factor CBF/NF-Y/archaeal histone" evidence="4">
    <location>
        <begin position="58"/>
        <end position="102"/>
    </location>
</feature>
<name>A0A7I4CUC5_PHYPA</name>
<accession>A0A7I4CUC5</accession>
<dbReference type="FunCoup" id="A0A7I4CUC5">
    <property type="interactions" value="1481"/>
</dbReference>
<reference evidence="5 6" key="2">
    <citation type="journal article" date="2018" name="Plant J.">
        <title>The Physcomitrella patens chromosome-scale assembly reveals moss genome structure and evolution.</title>
        <authorList>
            <person name="Lang D."/>
            <person name="Ullrich K.K."/>
            <person name="Murat F."/>
            <person name="Fuchs J."/>
            <person name="Jenkins J."/>
            <person name="Haas F.B."/>
            <person name="Piednoel M."/>
            <person name="Gundlach H."/>
            <person name="Van Bel M."/>
            <person name="Meyberg R."/>
            <person name="Vives C."/>
            <person name="Morata J."/>
            <person name="Symeonidi A."/>
            <person name="Hiss M."/>
            <person name="Muchero W."/>
            <person name="Kamisugi Y."/>
            <person name="Saleh O."/>
            <person name="Blanc G."/>
            <person name="Decker E.L."/>
            <person name="van Gessel N."/>
            <person name="Grimwood J."/>
            <person name="Hayes R.D."/>
            <person name="Graham S.W."/>
            <person name="Gunter L.E."/>
            <person name="McDaniel S.F."/>
            <person name="Hoernstein S.N.W."/>
            <person name="Larsson A."/>
            <person name="Li F.W."/>
            <person name="Perroud P.F."/>
            <person name="Phillips J."/>
            <person name="Ranjan P."/>
            <person name="Rokshar D.S."/>
            <person name="Rothfels C.J."/>
            <person name="Schneider L."/>
            <person name="Shu S."/>
            <person name="Stevenson D.W."/>
            <person name="Thummler F."/>
            <person name="Tillich M."/>
            <person name="Villarreal Aguilar J.C."/>
            <person name="Widiez T."/>
            <person name="Wong G.K."/>
            <person name="Wymore A."/>
            <person name="Zhang Y."/>
            <person name="Zimmer A.D."/>
            <person name="Quatrano R.S."/>
            <person name="Mayer K.F.X."/>
            <person name="Goodstein D."/>
            <person name="Casacuberta J.M."/>
            <person name="Vandepoele K."/>
            <person name="Reski R."/>
            <person name="Cuming A.C."/>
            <person name="Tuskan G.A."/>
            <person name="Maumus F."/>
            <person name="Salse J."/>
            <person name="Schmutz J."/>
            <person name="Rensing S.A."/>
        </authorList>
    </citation>
    <scope>NUCLEOTIDE SEQUENCE [LARGE SCALE GENOMIC DNA]</scope>
    <source>
        <strain evidence="5 6">cv. Gransden 2004</strain>
    </source>
</reference>
<comment type="subcellular location">
    <subcellularLocation>
        <location evidence="1">Nucleus</location>
    </subcellularLocation>
</comment>
<dbReference type="InterPro" id="IPR003958">
    <property type="entry name" value="CBFA_NFYB_domain"/>
</dbReference>
<dbReference type="InParanoid" id="A0A7I4CUC5"/>
<dbReference type="AlphaFoldDB" id="A0A7I4CUC5"/>
<reference evidence="5 6" key="1">
    <citation type="journal article" date="2008" name="Science">
        <title>The Physcomitrella genome reveals evolutionary insights into the conquest of land by plants.</title>
        <authorList>
            <person name="Rensing S."/>
            <person name="Lang D."/>
            <person name="Zimmer A."/>
            <person name="Terry A."/>
            <person name="Salamov A."/>
            <person name="Shapiro H."/>
            <person name="Nishiyama T."/>
            <person name="Perroud P.-F."/>
            <person name="Lindquist E."/>
            <person name="Kamisugi Y."/>
            <person name="Tanahashi T."/>
            <person name="Sakakibara K."/>
            <person name="Fujita T."/>
            <person name="Oishi K."/>
            <person name="Shin-I T."/>
            <person name="Kuroki Y."/>
            <person name="Toyoda A."/>
            <person name="Suzuki Y."/>
            <person name="Hashimoto A."/>
            <person name="Yamaguchi K."/>
            <person name="Sugano A."/>
            <person name="Kohara Y."/>
            <person name="Fujiyama A."/>
            <person name="Anterola A."/>
            <person name="Aoki S."/>
            <person name="Ashton N."/>
            <person name="Barbazuk W.B."/>
            <person name="Barker E."/>
            <person name="Bennetzen J."/>
            <person name="Bezanilla M."/>
            <person name="Blankenship R."/>
            <person name="Cho S.H."/>
            <person name="Dutcher S."/>
            <person name="Estelle M."/>
            <person name="Fawcett J.A."/>
            <person name="Gundlach H."/>
            <person name="Hanada K."/>
            <person name="Heyl A."/>
            <person name="Hicks K.A."/>
            <person name="Hugh J."/>
            <person name="Lohr M."/>
            <person name="Mayer K."/>
            <person name="Melkozernov A."/>
            <person name="Murata T."/>
            <person name="Nelson D."/>
            <person name="Pils B."/>
            <person name="Prigge M."/>
            <person name="Reiss B."/>
            <person name="Renner T."/>
            <person name="Rombauts S."/>
            <person name="Rushton P."/>
            <person name="Sanderfoot A."/>
            <person name="Schween G."/>
            <person name="Shiu S.-H."/>
            <person name="Stueber K."/>
            <person name="Theodoulou F.L."/>
            <person name="Tu H."/>
            <person name="Van de Peer Y."/>
            <person name="Verrier P.J."/>
            <person name="Waters E."/>
            <person name="Wood A."/>
            <person name="Yang L."/>
            <person name="Cove D."/>
            <person name="Cuming A."/>
            <person name="Hasebe M."/>
            <person name="Lucas S."/>
            <person name="Mishler D.B."/>
            <person name="Reski R."/>
            <person name="Grigoriev I."/>
            <person name="Quatrano R.S."/>
            <person name="Boore J.L."/>
        </authorList>
    </citation>
    <scope>NUCLEOTIDE SEQUENCE [LARGE SCALE GENOMIC DNA]</scope>
    <source>
        <strain evidence="5 6">cv. Gransden 2004</strain>
    </source>
</reference>
<dbReference type="SUPFAM" id="SSF47113">
    <property type="entry name" value="Histone-fold"/>
    <property type="match status" value="1"/>
</dbReference>
<feature type="compositionally biased region" description="Basic and acidic residues" evidence="3">
    <location>
        <begin position="9"/>
        <end position="22"/>
    </location>
</feature>
<dbReference type="GO" id="GO:0046982">
    <property type="term" value="F:protein heterodimerization activity"/>
    <property type="evidence" value="ECO:0007669"/>
    <property type="project" value="InterPro"/>
</dbReference>
<protein>
    <recommendedName>
        <fullName evidence="4">Transcription factor CBF/NF-Y/archaeal histone domain-containing protein</fullName>
    </recommendedName>
</protein>
<evidence type="ECO:0000313" key="6">
    <source>
        <dbReference type="Proteomes" id="UP000006727"/>
    </source>
</evidence>
<dbReference type="Gene3D" id="1.10.20.10">
    <property type="entry name" value="Histone, subunit A"/>
    <property type="match status" value="1"/>
</dbReference>
<dbReference type="GO" id="GO:0005634">
    <property type="term" value="C:nucleus"/>
    <property type="evidence" value="ECO:0007669"/>
    <property type="project" value="UniProtKB-SubCell"/>
</dbReference>
<dbReference type="EMBL" id="ABEU02000026">
    <property type="status" value="NOT_ANNOTATED_CDS"/>
    <property type="molecule type" value="Genomic_DNA"/>
</dbReference>
<evidence type="ECO:0000259" key="4">
    <source>
        <dbReference type="Pfam" id="PF00808"/>
    </source>
</evidence>
<dbReference type="InterPro" id="IPR009072">
    <property type="entry name" value="Histone-fold"/>
</dbReference>
<dbReference type="EnsemblPlants" id="Pp3c26_700V3.2">
    <property type="protein sequence ID" value="Pp3c26_700V3.2"/>
    <property type="gene ID" value="Pp3c26_700"/>
</dbReference>
<evidence type="ECO:0000256" key="1">
    <source>
        <dbReference type="ARBA" id="ARBA00004123"/>
    </source>
</evidence>
<reference evidence="5" key="3">
    <citation type="submission" date="2020-12" db="UniProtKB">
        <authorList>
            <consortium name="EnsemblPlants"/>
        </authorList>
    </citation>
    <scope>IDENTIFICATION</scope>
</reference>
<sequence>MSTTNSESEVQRSYEDDERKENGYSYEENGNKSENGTPASWRASGKPGKSLQNLLTLSFPISRVRRLAKSEGDIQWVGVEAGFLIAKATELFLEKLVEDAFGRMRDNRQASILYPHLYIVPVRIPAATALQNASMADK</sequence>
<evidence type="ECO:0000256" key="2">
    <source>
        <dbReference type="ARBA" id="ARBA00023242"/>
    </source>
</evidence>
<dbReference type="PANTHER" id="PTHR10252:SF93">
    <property type="entry name" value="DNA POLYMERASE II SUBUNIT B3-1"/>
    <property type="match status" value="1"/>
</dbReference>
<dbReference type="Proteomes" id="UP000006727">
    <property type="component" value="Chromosome 26"/>
</dbReference>
<proteinExistence type="predicted"/>
<keyword evidence="6" id="KW-1185">Reference proteome</keyword>
<dbReference type="Gramene" id="Pp3c26_700V3.2">
    <property type="protein sequence ID" value="Pp3c26_700V3.2"/>
    <property type="gene ID" value="Pp3c26_700"/>
</dbReference>
<keyword evidence="2" id="KW-0539">Nucleus</keyword>